<dbReference type="GO" id="GO:0007165">
    <property type="term" value="P:signal transduction"/>
    <property type="evidence" value="ECO:0007669"/>
    <property type="project" value="TreeGrafter"/>
</dbReference>
<keyword evidence="12" id="KW-1185">Reference proteome</keyword>
<dbReference type="PANTHER" id="PTHR20854">
    <property type="entry name" value="INOSITOL MONOPHOSPHATASE"/>
    <property type="match status" value="1"/>
</dbReference>
<feature type="binding site" evidence="7">
    <location>
        <position position="249"/>
    </location>
    <ligand>
        <name>Mg(2+)</name>
        <dbReference type="ChEBI" id="CHEBI:18420"/>
        <label>1</label>
        <note>catalytic</note>
    </ligand>
</feature>
<dbReference type="GO" id="GO:0046872">
    <property type="term" value="F:metal ion binding"/>
    <property type="evidence" value="ECO:0007669"/>
    <property type="project" value="UniProtKB-KW"/>
</dbReference>
<dbReference type="Gene3D" id="3.40.190.80">
    <property type="match status" value="1"/>
</dbReference>
<comment type="catalytic activity">
    <reaction evidence="1 8">
        <text>a myo-inositol phosphate + H2O = myo-inositol + phosphate</text>
        <dbReference type="Rhea" id="RHEA:24056"/>
        <dbReference type="ChEBI" id="CHEBI:15377"/>
        <dbReference type="ChEBI" id="CHEBI:17268"/>
        <dbReference type="ChEBI" id="CHEBI:43474"/>
        <dbReference type="ChEBI" id="CHEBI:84139"/>
        <dbReference type="EC" id="3.1.3.25"/>
    </reaction>
</comment>
<dbReference type="InterPro" id="IPR020583">
    <property type="entry name" value="Inositol_monoP_metal-BS"/>
</dbReference>
<comment type="cofactor">
    <cofactor evidence="2 7 8">
        <name>Mg(2+)</name>
        <dbReference type="ChEBI" id="CHEBI:18420"/>
    </cofactor>
</comment>
<sequence length="326" mass="35546">MTSKLSDEELNEIYQYAIALSKTAGRAIVDGSGKRFSSSAGSEFKKNFADLVTETDEAVEKLVRGSISSRFPRHTFIGEESWAAGEEGRIEKQGVVWIVDPIDGTTNFVHGFAYTCISIGVVVDGEAKVGVVYAPFMDTLYHGCKGKGSFLSSPHHPAPRRLPLVENAIPLTDLNQALVAFEWGTDRREAILQQKLNSFKKITGDPNGGVEGAKMVRGVRSIGSAALNFCHVASGNLDLYWEIGCWAWDVCAGVVIAQEAGGAVVGSKAHAEQVIQGENFNQVTPELLTGRKYVVVRKIMGEEKENREAQKKILGDFYGCIDEWDP</sequence>
<feature type="binding site" evidence="7">
    <location>
        <position position="102"/>
    </location>
    <ligand>
        <name>Mg(2+)</name>
        <dbReference type="ChEBI" id="CHEBI:18420"/>
        <label>1</label>
        <note>catalytic</note>
    </ligand>
</feature>
<keyword evidence="5 8" id="KW-0378">Hydrolase</keyword>
<dbReference type="Proteomes" id="UP000179920">
    <property type="component" value="Chromosome VI"/>
</dbReference>
<dbReference type="PANTHER" id="PTHR20854:SF4">
    <property type="entry name" value="INOSITOL-1-MONOPHOSPHATASE-RELATED"/>
    <property type="match status" value="1"/>
</dbReference>
<evidence type="ECO:0000256" key="2">
    <source>
        <dbReference type="ARBA" id="ARBA00001946"/>
    </source>
</evidence>
<dbReference type="InterPro" id="IPR000760">
    <property type="entry name" value="Inositol_monophosphatase-like"/>
</dbReference>
<organism evidence="9 11">
    <name type="scientific">Ustilago bromivora</name>
    <dbReference type="NCBI Taxonomy" id="307758"/>
    <lineage>
        <taxon>Eukaryota</taxon>
        <taxon>Fungi</taxon>
        <taxon>Dikarya</taxon>
        <taxon>Basidiomycota</taxon>
        <taxon>Ustilaginomycotina</taxon>
        <taxon>Ustilaginomycetes</taxon>
        <taxon>Ustilaginales</taxon>
        <taxon>Ustilaginaceae</taxon>
        <taxon>Ustilago</taxon>
    </lineage>
</organism>
<evidence type="ECO:0000313" key="12">
    <source>
        <dbReference type="Proteomes" id="UP000658997"/>
    </source>
</evidence>
<feature type="binding site" evidence="7">
    <location>
        <position position="103"/>
    </location>
    <ligand>
        <name>Mg(2+)</name>
        <dbReference type="ChEBI" id="CHEBI:18420"/>
        <label>1</label>
        <note>catalytic</note>
    </ligand>
</feature>
<evidence type="ECO:0000313" key="11">
    <source>
        <dbReference type="Proteomes" id="UP000179920"/>
    </source>
</evidence>
<reference evidence="11" key="1">
    <citation type="submission" date="2016-04" db="EMBL/GenBank/DDBJ databases">
        <authorList>
            <person name="Guldener U."/>
            <person name="Guldener U."/>
        </authorList>
    </citation>
    <scope>NUCLEOTIDE SEQUENCE [LARGE SCALE GENOMIC DNA]</scope>
    <source>
        <strain evidence="11">UB2112</strain>
    </source>
</reference>
<dbReference type="EMBL" id="ULHB01000024">
    <property type="protein sequence ID" value="SYW77153.1"/>
    <property type="molecule type" value="Genomic_DNA"/>
</dbReference>
<evidence type="ECO:0000256" key="8">
    <source>
        <dbReference type="RuleBase" id="RU364068"/>
    </source>
</evidence>
<evidence type="ECO:0000256" key="3">
    <source>
        <dbReference type="ARBA" id="ARBA00009759"/>
    </source>
</evidence>
<evidence type="ECO:0000256" key="6">
    <source>
        <dbReference type="ARBA" id="ARBA00022842"/>
    </source>
</evidence>
<dbReference type="Gene3D" id="3.30.540.10">
    <property type="entry name" value="Fructose-1,6-Bisphosphatase, subunit A, domain 1"/>
    <property type="match status" value="1"/>
</dbReference>
<comment type="similarity">
    <text evidence="3 8">Belongs to the inositol monophosphatase superfamily.</text>
</comment>
<dbReference type="AlphaFoldDB" id="A0A1K0G3W1"/>
<name>A0A1K0G3W1_9BASI</name>
<gene>
    <name evidence="10" type="ORF">UBRO2_01776</name>
    <name evidence="9" type="ORF">UBRO_04387</name>
</gene>
<dbReference type="InterPro" id="IPR020550">
    <property type="entry name" value="Inositol_monophosphatase_CS"/>
</dbReference>
<reference evidence="9" key="2">
    <citation type="submission" date="2016-04" db="EMBL/GenBank/DDBJ databases">
        <authorList>
            <person name="Evans L.H."/>
            <person name="Alamgir A."/>
            <person name="Owens N."/>
            <person name="Weber N.D."/>
            <person name="Virtaneva K."/>
            <person name="Barbian K."/>
            <person name="Babar A."/>
            <person name="Rosenke K."/>
        </authorList>
    </citation>
    <scope>NUCLEOTIDE SEQUENCE</scope>
    <source>
        <strain evidence="9">UB2112</strain>
    </source>
</reference>
<dbReference type="InterPro" id="IPR033942">
    <property type="entry name" value="IMPase"/>
</dbReference>
<dbReference type="UniPathway" id="UPA00823">
    <property type="reaction ID" value="UER00788"/>
</dbReference>
<proteinExistence type="inferred from homology"/>
<accession>A0A1K0G3W1</accession>
<dbReference type="CDD" id="cd01639">
    <property type="entry name" value="IMPase"/>
    <property type="match status" value="1"/>
</dbReference>
<evidence type="ECO:0000256" key="5">
    <source>
        <dbReference type="ARBA" id="ARBA00022801"/>
    </source>
</evidence>
<evidence type="ECO:0000256" key="1">
    <source>
        <dbReference type="ARBA" id="ARBA00001033"/>
    </source>
</evidence>
<dbReference type="PRINTS" id="PR00377">
    <property type="entry name" value="IMPHPHTASES"/>
</dbReference>
<dbReference type="GO" id="GO:0008934">
    <property type="term" value="F:inositol monophosphate 1-phosphatase activity"/>
    <property type="evidence" value="ECO:0007669"/>
    <property type="project" value="InterPro"/>
</dbReference>
<evidence type="ECO:0000256" key="7">
    <source>
        <dbReference type="PIRSR" id="PIRSR600760-2"/>
    </source>
</evidence>
<keyword evidence="6 7" id="KW-0460">Magnesium</keyword>
<reference evidence="10" key="3">
    <citation type="submission" date="2018-08" db="EMBL/GenBank/DDBJ databases">
        <authorList>
            <person name="Guldener U."/>
        </authorList>
    </citation>
    <scope>NUCLEOTIDE SEQUENCE</scope>
    <source>
        <strain evidence="10">UB2</strain>
    </source>
</reference>
<dbReference type="EC" id="3.1.3.25" evidence="8"/>
<protein>
    <recommendedName>
        <fullName evidence="8">Inositol-1-monophosphatase</fullName>
        <ecNumber evidence="8">3.1.3.25</ecNumber>
    </recommendedName>
</protein>
<dbReference type="SUPFAM" id="SSF56655">
    <property type="entry name" value="Carbohydrate phosphatase"/>
    <property type="match status" value="1"/>
</dbReference>
<dbReference type="GO" id="GO:0006021">
    <property type="term" value="P:inositol biosynthetic process"/>
    <property type="evidence" value="ECO:0007669"/>
    <property type="project" value="UniProtKB-UniPathway"/>
</dbReference>
<evidence type="ECO:0000313" key="9">
    <source>
        <dbReference type="EMBL" id="SAM82102.1"/>
    </source>
</evidence>
<evidence type="ECO:0000313" key="10">
    <source>
        <dbReference type="EMBL" id="SYW77153.1"/>
    </source>
</evidence>
<dbReference type="Proteomes" id="UP000658997">
    <property type="component" value="Unassembled WGS sequence"/>
</dbReference>
<comment type="pathway">
    <text evidence="8">Polyol metabolism; myo-inositol biosynthesis; myo-inositol from D-glucose 6-phosphate: step 2/2.</text>
</comment>
<evidence type="ECO:0000256" key="4">
    <source>
        <dbReference type="ARBA" id="ARBA00022723"/>
    </source>
</evidence>
<feature type="binding site" evidence="7">
    <location>
        <position position="100"/>
    </location>
    <ligand>
        <name>Mg(2+)</name>
        <dbReference type="ChEBI" id="CHEBI:18420"/>
        <label>1</label>
        <note>catalytic</note>
    </ligand>
</feature>
<dbReference type="FunFam" id="3.30.540.10:FF:000013">
    <property type="entry name" value="Inositol-1-monophosphatase"/>
    <property type="match status" value="1"/>
</dbReference>
<dbReference type="OrthoDB" id="10254945at2759"/>
<dbReference type="PROSITE" id="PS00630">
    <property type="entry name" value="IMP_2"/>
    <property type="match status" value="1"/>
</dbReference>
<dbReference type="EMBL" id="LT558122">
    <property type="protein sequence ID" value="SAM82102.1"/>
    <property type="molecule type" value="Genomic_DNA"/>
</dbReference>
<dbReference type="Pfam" id="PF00459">
    <property type="entry name" value="Inositol_P"/>
    <property type="match status" value="1"/>
</dbReference>
<dbReference type="GO" id="GO:0046854">
    <property type="term" value="P:phosphatidylinositol phosphate biosynthetic process"/>
    <property type="evidence" value="ECO:0007669"/>
    <property type="project" value="InterPro"/>
</dbReference>
<dbReference type="PROSITE" id="PS00629">
    <property type="entry name" value="IMP_1"/>
    <property type="match status" value="1"/>
</dbReference>
<feature type="binding site" evidence="7">
    <location>
        <position position="79"/>
    </location>
    <ligand>
        <name>Mg(2+)</name>
        <dbReference type="ChEBI" id="CHEBI:18420"/>
        <label>1</label>
        <note>catalytic</note>
    </ligand>
</feature>
<keyword evidence="4 7" id="KW-0479">Metal-binding</keyword>